<keyword evidence="10" id="KW-1185">Reference proteome</keyword>
<dbReference type="RefSeq" id="WP_188366496.1">
    <property type="nucleotide sequence ID" value="NZ_BMDT01000001.1"/>
</dbReference>
<dbReference type="GO" id="GO:0022857">
    <property type="term" value="F:transmembrane transporter activity"/>
    <property type="evidence" value="ECO:0007669"/>
    <property type="project" value="InterPro"/>
</dbReference>
<feature type="transmembrane region" description="Helical" evidence="7">
    <location>
        <begin position="291"/>
        <end position="310"/>
    </location>
</feature>
<keyword evidence="4 7" id="KW-0812">Transmembrane</keyword>
<evidence type="ECO:0000313" key="10">
    <source>
        <dbReference type="Proteomes" id="UP000622610"/>
    </source>
</evidence>
<feature type="transmembrane region" description="Helical" evidence="7">
    <location>
        <begin position="144"/>
        <end position="163"/>
    </location>
</feature>
<dbReference type="AlphaFoldDB" id="A0A917JET1"/>
<feature type="transmembrane region" description="Helical" evidence="7">
    <location>
        <begin position="102"/>
        <end position="123"/>
    </location>
</feature>
<feature type="domain" description="Major facilitator superfamily (MFS) profile" evidence="8">
    <location>
        <begin position="1"/>
        <end position="413"/>
    </location>
</feature>
<feature type="transmembrane region" description="Helical" evidence="7">
    <location>
        <begin position="352"/>
        <end position="374"/>
    </location>
</feature>
<feature type="transmembrane region" description="Helical" evidence="7">
    <location>
        <begin position="49"/>
        <end position="71"/>
    </location>
</feature>
<evidence type="ECO:0000313" key="9">
    <source>
        <dbReference type="EMBL" id="GGI64650.1"/>
    </source>
</evidence>
<comment type="caution">
    <text evidence="9">The sequence shown here is derived from an EMBL/GenBank/DDBJ whole genome shotgun (WGS) entry which is preliminary data.</text>
</comment>
<feature type="transmembrane region" description="Helical" evidence="7">
    <location>
        <begin position="224"/>
        <end position="245"/>
    </location>
</feature>
<keyword evidence="6 7" id="KW-0472">Membrane</keyword>
<keyword evidence="2" id="KW-0813">Transport</keyword>
<dbReference type="PANTHER" id="PTHR43124">
    <property type="entry name" value="PURINE EFFLUX PUMP PBUE"/>
    <property type="match status" value="1"/>
</dbReference>
<keyword evidence="5 7" id="KW-1133">Transmembrane helix</keyword>
<dbReference type="InterPro" id="IPR050189">
    <property type="entry name" value="MFS_Efflux_Transporters"/>
</dbReference>
<keyword evidence="3" id="KW-1003">Cell membrane</keyword>
<accession>A0A917JET1</accession>
<evidence type="ECO:0000259" key="8">
    <source>
        <dbReference type="PROSITE" id="PS50850"/>
    </source>
</evidence>
<evidence type="ECO:0000256" key="7">
    <source>
        <dbReference type="SAM" id="Phobius"/>
    </source>
</evidence>
<evidence type="ECO:0000256" key="6">
    <source>
        <dbReference type="ARBA" id="ARBA00023136"/>
    </source>
</evidence>
<feature type="transmembrane region" description="Helical" evidence="7">
    <location>
        <begin position="12"/>
        <end position="29"/>
    </location>
</feature>
<organism evidence="9 10">
    <name type="scientific">Enterococcus alcedinis</name>
    <dbReference type="NCBI Taxonomy" id="1274384"/>
    <lineage>
        <taxon>Bacteria</taxon>
        <taxon>Bacillati</taxon>
        <taxon>Bacillota</taxon>
        <taxon>Bacilli</taxon>
        <taxon>Lactobacillales</taxon>
        <taxon>Enterococcaceae</taxon>
        <taxon>Enterococcus</taxon>
    </lineage>
</organism>
<feature type="transmembrane region" description="Helical" evidence="7">
    <location>
        <begin position="78"/>
        <end position="96"/>
    </location>
</feature>
<feature type="transmembrane region" description="Helical" evidence="7">
    <location>
        <begin position="251"/>
        <end position="270"/>
    </location>
</feature>
<dbReference type="CDD" id="cd06174">
    <property type="entry name" value="MFS"/>
    <property type="match status" value="1"/>
</dbReference>
<dbReference type="PROSITE" id="PS50850">
    <property type="entry name" value="MFS"/>
    <property type="match status" value="1"/>
</dbReference>
<feature type="transmembrane region" description="Helical" evidence="7">
    <location>
        <begin position="175"/>
        <end position="193"/>
    </location>
</feature>
<feature type="transmembrane region" description="Helical" evidence="7">
    <location>
        <begin position="386"/>
        <end position="409"/>
    </location>
</feature>
<gene>
    <name evidence="9" type="ORF">GCM10011482_03040</name>
</gene>
<evidence type="ECO:0000256" key="2">
    <source>
        <dbReference type="ARBA" id="ARBA00022448"/>
    </source>
</evidence>
<dbReference type="Gene3D" id="1.20.1250.20">
    <property type="entry name" value="MFS general substrate transporter like domains"/>
    <property type="match status" value="2"/>
</dbReference>
<dbReference type="InterPro" id="IPR011701">
    <property type="entry name" value="MFS"/>
</dbReference>
<dbReference type="GO" id="GO:0005886">
    <property type="term" value="C:plasma membrane"/>
    <property type="evidence" value="ECO:0007669"/>
    <property type="project" value="UniProtKB-SubCell"/>
</dbReference>
<comment type="subcellular location">
    <subcellularLocation>
        <location evidence="1">Cell membrane</location>
        <topology evidence="1">Multi-pass membrane protein</topology>
    </subcellularLocation>
</comment>
<proteinExistence type="predicted"/>
<dbReference type="PANTHER" id="PTHR43124:SF3">
    <property type="entry name" value="CHLORAMPHENICOL EFFLUX PUMP RV0191"/>
    <property type="match status" value="1"/>
</dbReference>
<sequence>MDTKSANFKKWFTFAILVLGAGTIYKVASLKSAFYVPMQEFMGLSHTQIGTATGVWSTIASFGFIFSVYISDKFSKKIMLPLALILTGFLSIWLATFPSFKVILFIYAMFGITCDMLYWPILLKSVKSLGDDHEQGRLFGFLEGGRGLVDTIVAFIGLGIFAWLGSSALGLKSSIWFFAIAMIVIGIISYFCLEHDEKVVVDQTEKTKGDTMAVVKATLKMPEVWLVSFTIFFVYGMYCGLVYFLPFLEEIYALPVALVGAYGIINQYGLKILSGPVGGVLADKKFKSPSKFLRFSFVVGVIVLGLFTFLPHKVLGIYTGMILTLVIGTIIFAMRAVFFAPMGEIKIPNEMSGAAMSIGSFIGYAPGIFAYTLYGNILDNNPGLKGYQIVFLIMCGFGVAGFIVSNLLVKKIQKK</sequence>
<evidence type="ECO:0000256" key="4">
    <source>
        <dbReference type="ARBA" id="ARBA00022692"/>
    </source>
</evidence>
<dbReference type="Pfam" id="PF07690">
    <property type="entry name" value="MFS_1"/>
    <property type="match status" value="1"/>
</dbReference>
<dbReference type="EMBL" id="BMDT01000001">
    <property type="protein sequence ID" value="GGI64650.1"/>
    <property type="molecule type" value="Genomic_DNA"/>
</dbReference>
<reference evidence="9" key="1">
    <citation type="journal article" date="2014" name="Int. J. Syst. Evol. Microbiol.">
        <title>Complete genome sequence of Corynebacterium casei LMG S-19264T (=DSM 44701T), isolated from a smear-ripened cheese.</title>
        <authorList>
            <consortium name="US DOE Joint Genome Institute (JGI-PGF)"/>
            <person name="Walter F."/>
            <person name="Albersmeier A."/>
            <person name="Kalinowski J."/>
            <person name="Ruckert C."/>
        </authorList>
    </citation>
    <scope>NUCLEOTIDE SEQUENCE</scope>
    <source>
        <strain evidence="9">CCM 8433</strain>
    </source>
</reference>
<feature type="transmembrane region" description="Helical" evidence="7">
    <location>
        <begin position="316"/>
        <end position="340"/>
    </location>
</feature>
<dbReference type="SUPFAM" id="SSF103473">
    <property type="entry name" value="MFS general substrate transporter"/>
    <property type="match status" value="1"/>
</dbReference>
<evidence type="ECO:0000256" key="3">
    <source>
        <dbReference type="ARBA" id="ARBA00022475"/>
    </source>
</evidence>
<dbReference type="InterPro" id="IPR036259">
    <property type="entry name" value="MFS_trans_sf"/>
</dbReference>
<reference evidence="9" key="2">
    <citation type="submission" date="2020-09" db="EMBL/GenBank/DDBJ databases">
        <authorList>
            <person name="Sun Q."/>
            <person name="Sedlacek I."/>
        </authorList>
    </citation>
    <scope>NUCLEOTIDE SEQUENCE</scope>
    <source>
        <strain evidence="9">CCM 8433</strain>
    </source>
</reference>
<name>A0A917JET1_9ENTE</name>
<dbReference type="InterPro" id="IPR020846">
    <property type="entry name" value="MFS_dom"/>
</dbReference>
<protein>
    <submittedName>
        <fullName evidence="9">MFS transporter</fullName>
    </submittedName>
</protein>
<evidence type="ECO:0000256" key="5">
    <source>
        <dbReference type="ARBA" id="ARBA00022989"/>
    </source>
</evidence>
<dbReference type="Proteomes" id="UP000622610">
    <property type="component" value="Unassembled WGS sequence"/>
</dbReference>
<evidence type="ECO:0000256" key="1">
    <source>
        <dbReference type="ARBA" id="ARBA00004651"/>
    </source>
</evidence>